<name>A0A8J2LI41_9HEXA</name>
<feature type="domain" description="BACK" evidence="1">
    <location>
        <begin position="17"/>
        <end position="72"/>
    </location>
</feature>
<evidence type="ECO:0000313" key="3">
    <source>
        <dbReference type="Proteomes" id="UP000708208"/>
    </source>
</evidence>
<sequence length="138" mass="15288">TFEEIIKHINTSRLDEGKLKDVILSYICRNAKLILSLDSFLNLSLDGLLEILGNDHLQVNSELDVFKAVVSWGIFPNDDEVDAGIEIIPVQPPGILSDKRAGSIDARAEAPWKFSNSESVRVCGDNLEPTIEDILRAE</sequence>
<protein>
    <recommendedName>
        <fullName evidence="1">BACK domain-containing protein</fullName>
    </recommendedName>
</protein>
<evidence type="ECO:0000313" key="2">
    <source>
        <dbReference type="EMBL" id="CAG7832999.1"/>
    </source>
</evidence>
<proteinExistence type="predicted"/>
<keyword evidence="3" id="KW-1185">Reference proteome</keyword>
<feature type="non-terminal residue" evidence="2">
    <location>
        <position position="138"/>
    </location>
</feature>
<dbReference type="InterPro" id="IPR011705">
    <property type="entry name" value="BACK"/>
</dbReference>
<dbReference type="Proteomes" id="UP000708208">
    <property type="component" value="Unassembled WGS sequence"/>
</dbReference>
<gene>
    <name evidence="2" type="ORF">AFUS01_LOCUS42651</name>
</gene>
<feature type="non-terminal residue" evidence="2">
    <location>
        <position position="1"/>
    </location>
</feature>
<comment type="caution">
    <text evidence="2">The sequence shown here is derived from an EMBL/GenBank/DDBJ whole genome shotgun (WGS) entry which is preliminary data.</text>
</comment>
<dbReference type="EMBL" id="CAJVCH010567969">
    <property type="protein sequence ID" value="CAG7832999.1"/>
    <property type="molecule type" value="Genomic_DNA"/>
</dbReference>
<dbReference type="Pfam" id="PF07707">
    <property type="entry name" value="BACK"/>
    <property type="match status" value="1"/>
</dbReference>
<reference evidence="2" key="1">
    <citation type="submission" date="2021-06" db="EMBL/GenBank/DDBJ databases">
        <authorList>
            <person name="Hodson N. C."/>
            <person name="Mongue J. A."/>
            <person name="Jaron S. K."/>
        </authorList>
    </citation>
    <scope>NUCLEOTIDE SEQUENCE</scope>
</reference>
<dbReference type="OrthoDB" id="2359033at2759"/>
<evidence type="ECO:0000259" key="1">
    <source>
        <dbReference type="Pfam" id="PF07707"/>
    </source>
</evidence>
<organism evidence="2 3">
    <name type="scientific">Allacma fusca</name>
    <dbReference type="NCBI Taxonomy" id="39272"/>
    <lineage>
        <taxon>Eukaryota</taxon>
        <taxon>Metazoa</taxon>
        <taxon>Ecdysozoa</taxon>
        <taxon>Arthropoda</taxon>
        <taxon>Hexapoda</taxon>
        <taxon>Collembola</taxon>
        <taxon>Symphypleona</taxon>
        <taxon>Sminthuridae</taxon>
        <taxon>Allacma</taxon>
    </lineage>
</organism>
<dbReference type="AlphaFoldDB" id="A0A8J2LI41"/>
<accession>A0A8J2LI41</accession>